<keyword evidence="2" id="KW-1185">Reference proteome</keyword>
<dbReference type="STRING" id="1450648.CLORY_07030"/>
<dbReference type="OrthoDB" id="370604at2"/>
<accession>A0A1V4IWI9</accession>
<evidence type="ECO:0008006" key="3">
    <source>
        <dbReference type="Google" id="ProtNLM"/>
    </source>
</evidence>
<reference evidence="1 2" key="1">
    <citation type="submission" date="2017-03" db="EMBL/GenBank/DDBJ databases">
        <title>Genome sequence of Clostridium oryzae DSM 28571.</title>
        <authorList>
            <person name="Poehlein A."/>
            <person name="Daniel R."/>
        </authorList>
    </citation>
    <scope>NUCLEOTIDE SEQUENCE [LARGE SCALE GENOMIC DNA]</scope>
    <source>
        <strain evidence="1 2">DSM 28571</strain>
    </source>
</reference>
<evidence type="ECO:0000313" key="1">
    <source>
        <dbReference type="EMBL" id="OPJ64155.1"/>
    </source>
</evidence>
<protein>
    <recommendedName>
        <fullName evidence="3">Peptidase C39-like domain-containing protein</fullName>
    </recommendedName>
</protein>
<dbReference type="AlphaFoldDB" id="A0A1V4IWI9"/>
<name>A0A1V4IWI9_9CLOT</name>
<dbReference type="RefSeq" id="WP_079422159.1">
    <property type="nucleotide sequence ID" value="NZ_MZGV01000005.1"/>
</dbReference>
<proteinExistence type="predicted"/>
<organism evidence="1 2">
    <name type="scientific">Clostridium oryzae</name>
    <dbReference type="NCBI Taxonomy" id="1450648"/>
    <lineage>
        <taxon>Bacteria</taxon>
        <taxon>Bacillati</taxon>
        <taxon>Bacillota</taxon>
        <taxon>Clostridia</taxon>
        <taxon>Eubacteriales</taxon>
        <taxon>Clostridiaceae</taxon>
        <taxon>Clostridium</taxon>
    </lineage>
</organism>
<evidence type="ECO:0000313" key="2">
    <source>
        <dbReference type="Proteomes" id="UP000190080"/>
    </source>
</evidence>
<dbReference type="EMBL" id="MZGV01000005">
    <property type="protein sequence ID" value="OPJ64155.1"/>
    <property type="molecule type" value="Genomic_DNA"/>
</dbReference>
<sequence>MPLDHKHIDEIKIPIYEFNKEYYGGNQYWFPKKLHQLSGCGPIAAANIMAYLAENFSENYRALYPYSLPISKGDFVNHIVEVRKFVKPGIRGLTSVHQFCENTLDYAKSRNVLLTPHILEDDTVSMEEVVHYLSEALLQKLPVAILVLTHAVKELEDYSWHWMTITDLKFNAEDNNTYIVVSTYGERHVIDLNILWNHRCTKDRIKFAYFS</sequence>
<comment type="caution">
    <text evidence="1">The sequence shown here is derived from an EMBL/GenBank/DDBJ whole genome shotgun (WGS) entry which is preliminary data.</text>
</comment>
<gene>
    <name evidence="1" type="ORF">CLORY_07030</name>
</gene>
<dbReference type="Proteomes" id="UP000190080">
    <property type="component" value="Unassembled WGS sequence"/>
</dbReference>